<evidence type="ECO:0000313" key="2">
    <source>
        <dbReference type="Proteomes" id="UP000235388"/>
    </source>
</evidence>
<evidence type="ECO:0000313" key="1">
    <source>
        <dbReference type="EMBL" id="PLW18138.1"/>
    </source>
</evidence>
<gene>
    <name evidence="1" type="ORF">PCANC_12699</name>
</gene>
<proteinExistence type="predicted"/>
<dbReference type="Proteomes" id="UP000235388">
    <property type="component" value="Unassembled WGS sequence"/>
</dbReference>
<dbReference type="AlphaFoldDB" id="A0A2N5SY28"/>
<organism evidence="1 2">
    <name type="scientific">Puccinia coronata f. sp. avenae</name>
    <dbReference type="NCBI Taxonomy" id="200324"/>
    <lineage>
        <taxon>Eukaryota</taxon>
        <taxon>Fungi</taxon>
        <taxon>Dikarya</taxon>
        <taxon>Basidiomycota</taxon>
        <taxon>Pucciniomycotina</taxon>
        <taxon>Pucciniomycetes</taxon>
        <taxon>Pucciniales</taxon>
        <taxon>Pucciniaceae</taxon>
        <taxon>Puccinia</taxon>
    </lineage>
</organism>
<accession>A0A2N5SY28</accession>
<sequence length="57" mass="6246">MFLAQKQFLDQKRPVDNPLSALSILLFAAPGLSLPTQPRSALHSLPLSASLLEHRPI</sequence>
<protein>
    <submittedName>
        <fullName evidence="1">Uncharacterized protein</fullName>
    </submittedName>
</protein>
<comment type="caution">
    <text evidence="1">The sequence shown here is derived from an EMBL/GenBank/DDBJ whole genome shotgun (WGS) entry which is preliminary data.</text>
</comment>
<dbReference type="EMBL" id="PGCJ01000837">
    <property type="protein sequence ID" value="PLW18138.1"/>
    <property type="molecule type" value="Genomic_DNA"/>
</dbReference>
<keyword evidence="2" id="KW-1185">Reference proteome</keyword>
<reference evidence="1 2" key="1">
    <citation type="submission" date="2017-11" db="EMBL/GenBank/DDBJ databases">
        <title>De novo assembly and phasing of dikaryotic genomes from two isolates of Puccinia coronata f. sp. avenae, the causal agent of oat crown rust.</title>
        <authorList>
            <person name="Miller M.E."/>
            <person name="Zhang Y."/>
            <person name="Omidvar V."/>
            <person name="Sperschneider J."/>
            <person name="Schwessinger B."/>
            <person name="Raley C."/>
            <person name="Palmer J.M."/>
            <person name="Garnica D."/>
            <person name="Upadhyaya N."/>
            <person name="Rathjen J."/>
            <person name="Taylor J.M."/>
            <person name="Park R.F."/>
            <person name="Dodds P.N."/>
            <person name="Hirsch C.D."/>
            <person name="Kianian S.F."/>
            <person name="Figueroa M."/>
        </authorList>
    </citation>
    <scope>NUCLEOTIDE SEQUENCE [LARGE SCALE GENOMIC DNA]</scope>
    <source>
        <strain evidence="1">12NC29</strain>
    </source>
</reference>
<name>A0A2N5SY28_9BASI</name>